<keyword evidence="2" id="KW-1185">Reference proteome</keyword>
<comment type="caution">
    <text evidence="1">The sequence shown here is derived from an EMBL/GenBank/DDBJ whole genome shotgun (WGS) entry which is preliminary data.</text>
</comment>
<evidence type="ECO:0000313" key="2">
    <source>
        <dbReference type="Proteomes" id="UP000602004"/>
    </source>
</evidence>
<evidence type="ECO:0000313" key="1">
    <source>
        <dbReference type="EMBL" id="GGC38310.1"/>
    </source>
</evidence>
<dbReference type="EMBL" id="BMHL01000004">
    <property type="protein sequence ID" value="GGC38310.1"/>
    <property type="molecule type" value="Genomic_DNA"/>
</dbReference>
<gene>
    <name evidence="1" type="ORF">GCM10011400_26180</name>
</gene>
<accession>A0ABQ1MDE4</accession>
<proteinExistence type="predicted"/>
<sequence length="81" mass="8559">MVVLPRNGARLSIDFINTITLRAGMLRATVLAPGPDSLPAVGLASPYADICWFGSQSSESRNAKPISAAEKVQRCNVCARG</sequence>
<name>A0ABQ1MDE4_9BURK</name>
<protein>
    <submittedName>
        <fullName evidence="1">Uncharacterized protein</fullName>
    </submittedName>
</protein>
<organism evidence="1 2">
    <name type="scientific">Paraburkholderia caffeinilytica</name>
    <dbReference type="NCBI Taxonomy" id="1761016"/>
    <lineage>
        <taxon>Bacteria</taxon>
        <taxon>Pseudomonadati</taxon>
        <taxon>Pseudomonadota</taxon>
        <taxon>Betaproteobacteria</taxon>
        <taxon>Burkholderiales</taxon>
        <taxon>Burkholderiaceae</taxon>
        <taxon>Paraburkholderia</taxon>
    </lineage>
</organism>
<reference evidence="2" key="1">
    <citation type="journal article" date="2019" name="Int. J. Syst. Evol. Microbiol.">
        <title>The Global Catalogue of Microorganisms (GCM) 10K type strain sequencing project: providing services to taxonomists for standard genome sequencing and annotation.</title>
        <authorList>
            <consortium name="The Broad Institute Genomics Platform"/>
            <consortium name="The Broad Institute Genome Sequencing Center for Infectious Disease"/>
            <person name="Wu L."/>
            <person name="Ma J."/>
        </authorList>
    </citation>
    <scope>NUCLEOTIDE SEQUENCE [LARGE SCALE GENOMIC DNA]</scope>
    <source>
        <strain evidence="2">CGMCC 1.15103</strain>
    </source>
</reference>
<dbReference type="Proteomes" id="UP000602004">
    <property type="component" value="Unassembled WGS sequence"/>
</dbReference>